<name>A0A515ETP6_9BURK</name>
<keyword evidence="2" id="KW-1185">Reference proteome</keyword>
<reference evidence="2" key="1">
    <citation type="submission" date="2019-02" db="EMBL/GenBank/DDBJ databases">
        <title>Complete genome sequence of Rhodoferax sp. Gr-4.</title>
        <authorList>
            <person name="Jin L."/>
        </authorList>
    </citation>
    <scope>NUCLEOTIDE SEQUENCE [LARGE SCALE GENOMIC DNA]</scope>
    <source>
        <strain evidence="2">Gr-4</strain>
    </source>
</reference>
<protein>
    <recommendedName>
        <fullName evidence="3">Nucleotidyl transferase AbiEii/AbiGii toxin family protein</fullName>
    </recommendedName>
</protein>
<gene>
    <name evidence="1" type="ORF">EXZ61_18440</name>
</gene>
<dbReference type="Proteomes" id="UP000317365">
    <property type="component" value="Chromosome"/>
</dbReference>
<evidence type="ECO:0000313" key="2">
    <source>
        <dbReference type="Proteomes" id="UP000317365"/>
    </source>
</evidence>
<dbReference type="KEGG" id="rhg:EXZ61_18440"/>
<evidence type="ECO:0008006" key="3">
    <source>
        <dbReference type="Google" id="ProtNLM"/>
    </source>
</evidence>
<proteinExistence type="predicted"/>
<reference evidence="2" key="2">
    <citation type="journal article" date="2020" name="Int. J. Syst. Evol. Microbiol.">
        <title>Genomic insights into a novel species Rhodoferax aquaticus sp. nov., isolated from freshwater.</title>
        <authorList>
            <person name="Li T."/>
            <person name="Zhuo Y."/>
            <person name="Jin C.Z."/>
            <person name="Wu X."/>
            <person name="Ko S.R."/>
            <person name="Jin F.J."/>
            <person name="Ahn C.Y."/>
            <person name="Oh H.M."/>
            <person name="Lee H.G."/>
            <person name="Jin L."/>
        </authorList>
    </citation>
    <scope>NUCLEOTIDE SEQUENCE [LARGE SCALE GENOMIC DNA]</scope>
    <source>
        <strain evidence="2">Gr-4</strain>
    </source>
</reference>
<organism evidence="1 2">
    <name type="scientific">Rhodoferax aquaticus</name>
    <dbReference type="NCBI Taxonomy" id="2527691"/>
    <lineage>
        <taxon>Bacteria</taxon>
        <taxon>Pseudomonadati</taxon>
        <taxon>Pseudomonadota</taxon>
        <taxon>Betaproteobacteria</taxon>
        <taxon>Burkholderiales</taxon>
        <taxon>Comamonadaceae</taxon>
        <taxon>Rhodoferax</taxon>
    </lineage>
</organism>
<dbReference type="EMBL" id="CP036282">
    <property type="protein sequence ID" value="QDL55998.1"/>
    <property type="molecule type" value="Genomic_DNA"/>
</dbReference>
<sequence length="228" mass="25157">MANPNLALLTAIAQAMGPLCEQVVFVGGCATGLLVDDVNLMDVRPTEDVDAIVEVASLAAYHRLAEQLMQRGFKQTMADNTPPFRWFWNRMQLDLVPLDEKVLGFANPWYRVGFDAAISVELADGLLLRHLSAPHFFATKFEAFKDRGQNDVYLSHDLEDIMTVMEGRSSVPQEMAAAEAAVRNHVGQSVAALLNMPAFHNALPGLLSNPEREPTVRARMIQISKLPS</sequence>
<accession>A0A515ETP6</accession>
<dbReference type="AlphaFoldDB" id="A0A515ETP6"/>
<dbReference type="RefSeq" id="WP_142813195.1">
    <property type="nucleotide sequence ID" value="NZ_CP036282.1"/>
</dbReference>
<evidence type="ECO:0000313" key="1">
    <source>
        <dbReference type="EMBL" id="QDL55998.1"/>
    </source>
</evidence>